<dbReference type="EMBL" id="FPHF01000040">
    <property type="protein sequence ID" value="SFV57291.1"/>
    <property type="molecule type" value="Genomic_DNA"/>
</dbReference>
<dbReference type="AlphaFoldDB" id="A0A1W1BUZ8"/>
<sequence>MMENEKIVNNFMKELKKQHAKDDGYRFPDKNKKCELYDDFKDDIDEVLAGERPVGISFNILHALSDWHLDNSVYQTFHIKNSENAKREFTLSSMYAYVAIKKGDRSWGCFPNDQHKLMDLVCMYMAQALICSWWSEADEFAKMMIESINYGQVADKDGNPLERIIGCGESDVYASWFILDLYCKVHKLEYTQENAWYPDNMKPYDEVIATWDTTDLSEVDRLTYNLSDIHLAHTKEGTSPNDYYEFDTPLRWIFPYEIISWLRLREHQGLENPSEFSHPLMNTPIAKMFLELKEPLEKPKHLPYADVLIAKLKEKCPKIDEEIEKQEPISILKEKTIPTKALAPKTGRYRATLPNTHPQANQLEGDPHSYARFLKGDVFIYEGLEDYELSEITWSYVGN</sequence>
<evidence type="ECO:0000313" key="1">
    <source>
        <dbReference type="EMBL" id="SFV57291.1"/>
    </source>
</evidence>
<accession>A0A1W1BUZ8</accession>
<proteinExistence type="predicted"/>
<organism evidence="1">
    <name type="scientific">hydrothermal vent metagenome</name>
    <dbReference type="NCBI Taxonomy" id="652676"/>
    <lineage>
        <taxon>unclassified sequences</taxon>
        <taxon>metagenomes</taxon>
        <taxon>ecological metagenomes</taxon>
    </lineage>
</organism>
<protein>
    <submittedName>
        <fullName evidence="1">Uncharacterized protein</fullName>
    </submittedName>
</protein>
<reference evidence="1" key="1">
    <citation type="submission" date="2016-10" db="EMBL/GenBank/DDBJ databases">
        <authorList>
            <person name="de Groot N.N."/>
        </authorList>
    </citation>
    <scope>NUCLEOTIDE SEQUENCE</scope>
</reference>
<name>A0A1W1BUZ8_9ZZZZ</name>
<gene>
    <name evidence="1" type="ORF">MNB_SM-4-289</name>
</gene>